<dbReference type="EMBL" id="MRCX01001085">
    <property type="protein sequence ID" value="RKK53826.1"/>
    <property type="molecule type" value="Genomic_DNA"/>
</dbReference>
<dbReference type="PANTHER" id="PTHR46082">
    <property type="entry name" value="ATP/GTP-BINDING PROTEIN-RELATED"/>
    <property type="match status" value="1"/>
</dbReference>
<dbReference type="GO" id="GO:0003824">
    <property type="term" value="F:catalytic activity"/>
    <property type="evidence" value="ECO:0007669"/>
    <property type="project" value="InterPro"/>
</dbReference>
<organism evidence="3 4">
    <name type="scientific">Fusarium oxysporum</name>
    <name type="common">Fusarium vascular wilt</name>
    <dbReference type="NCBI Taxonomy" id="5507"/>
    <lineage>
        <taxon>Eukaryota</taxon>
        <taxon>Fungi</taxon>
        <taxon>Dikarya</taxon>
        <taxon>Ascomycota</taxon>
        <taxon>Pezizomycotina</taxon>
        <taxon>Sordariomycetes</taxon>
        <taxon>Hypocreomycetidae</taxon>
        <taxon>Hypocreales</taxon>
        <taxon>Nectriaceae</taxon>
        <taxon>Fusarium</taxon>
        <taxon>Fusarium oxysporum species complex</taxon>
    </lineage>
</organism>
<dbReference type="VEuPathDB" id="FungiDB:FOIG_12469"/>
<dbReference type="InterPro" id="IPR011990">
    <property type="entry name" value="TPR-like_helical_dom_sf"/>
</dbReference>
<dbReference type="Gene3D" id="1.25.40.10">
    <property type="entry name" value="Tetratricopeptide repeat domain"/>
    <property type="match status" value="2"/>
</dbReference>
<dbReference type="Pfam" id="PF01048">
    <property type="entry name" value="PNP_UDP_1"/>
    <property type="match status" value="1"/>
</dbReference>
<dbReference type="GO" id="GO:0009116">
    <property type="term" value="P:nucleoside metabolic process"/>
    <property type="evidence" value="ECO:0007669"/>
    <property type="project" value="InterPro"/>
</dbReference>
<dbReference type="InterPro" id="IPR053137">
    <property type="entry name" value="NLR-like"/>
</dbReference>
<proteinExistence type="predicted"/>
<dbReference type="GO" id="GO:0043531">
    <property type="term" value="F:ADP binding"/>
    <property type="evidence" value="ECO:0007669"/>
    <property type="project" value="InterPro"/>
</dbReference>
<dbReference type="Gene3D" id="3.40.50.1580">
    <property type="entry name" value="Nucleoside phosphorylase domain"/>
    <property type="match status" value="1"/>
</dbReference>
<dbReference type="VEuPathDB" id="FungiDB:FOC1_g10000966"/>
<dbReference type="VEuPathDB" id="FungiDB:FOZG_17324"/>
<dbReference type="AlphaFoldDB" id="A0A420M798"/>
<dbReference type="VEuPathDB" id="FungiDB:FOMG_09510"/>
<feature type="domain" description="Nucleoside phosphorylase" evidence="2">
    <location>
        <begin position="1"/>
        <end position="205"/>
    </location>
</feature>
<dbReference type="PANTHER" id="PTHR46082:SF6">
    <property type="entry name" value="AAA+ ATPASE DOMAIN-CONTAINING PROTEIN-RELATED"/>
    <property type="match status" value="1"/>
</dbReference>
<comment type="caution">
    <text evidence="3">The sequence shown here is derived from an EMBL/GenBank/DDBJ whole genome shotgun (WGS) entry which is preliminary data.</text>
</comment>
<dbReference type="Pfam" id="PF13374">
    <property type="entry name" value="TPR_10"/>
    <property type="match status" value="1"/>
</dbReference>
<reference evidence="3 4" key="1">
    <citation type="journal article" date="2018" name="Sci. Rep.">
        <title>Characterisation of pathogen-specific regions and novel effector candidates in Fusarium oxysporum f. sp. cepae.</title>
        <authorList>
            <person name="Armitage A.D."/>
            <person name="Taylor A."/>
            <person name="Sobczyk M.K."/>
            <person name="Baxter L."/>
            <person name="Greenfield B.P."/>
            <person name="Bates H.J."/>
            <person name="Wilson F."/>
            <person name="Jackson A.C."/>
            <person name="Ott S."/>
            <person name="Harrison R.J."/>
            <person name="Clarkson J.P."/>
        </authorList>
    </citation>
    <scope>NUCLEOTIDE SEQUENCE [LARGE SCALE GENOMIC DNA]</scope>
    <source>
        <strain evidence="3 4">Fo_A13</strain>
    </source>
</reference>
<dbReference type="InterPro" id="IPR002182">
    <property type="entry name" value="NB-ARC"/>
</dbReference>
<dbReference type="Pfam" id="PF00931">
    <property type="entry name" value="NB-ARC"/>
    <property type="match status" value="1"/>
</dbReference>
<dbReference type="VEuPathDB" id="FungiDB:FOC4_g10012294"/>
<gene>
    <name evidence="3" type="ORF">BFJ69_g17807</name>
</gene>
<evidence type="ECO:0000313" key="4">
    <source>
        <dbReference type="Proteomes" id="UP000285084"/>
    </source>
</evidence>
<name>A0A420M798_FUSOX</name>
<dbReference type="VEuPathDB" id="FungiDB:FOXG_20899"/>
<dbReference type="SUPFAM" id="SSF52540">
    <property type="entry name" value="P-loop containing nucleoside triphosphate hydrolases"/>
    <property type="match status" value="1"/>
</dbReference>
<evidence type="ECO:0000259" key="2">
    <source>
        <dbReference type="Pfam" id="PF01048"/>
    </source>
</evidence>
<evidence type="ECO:0000259" key="1">
    <source>
        <dbReference type="Pfam" id="PF00931"/>
    </source>
</evidence>
<sequence length="973" mass="108501">MGKVNAATVASNCGKSFPGIKLALVVGICGVVPFGPSNDEIVLGDVIISNGVIQYDFGRQLPNHFVRKDTLSDVPGRPNLEIRGILAKLKGLWYHRQLRAKIADYLDVLRQDRDLHAEYPGSTEDRLFEASYRHTDDQKSCEQLGCNGELVSRSRLGIAEVSPTPAIHFGLMASGDAVMKSGEDRDRIAAAEGVIAFEMEGAGVWDSFPCIIIKGACDYADSHKSKVWQRYAAATAAACAKAFLGFWIPSLTQVPFSKNDCFVGREDVLAKLRGLLFEQGRQKVALVGLGGLGKTQIALQLAFWVKENKPDYSVFWMPALSMAGFEQECVKLVRTLGIRCSEGEDAKDAVREHLSSKDAGSWFLIVDNADDVEIFSKSTHQGRRILDFLPSSDNGRTLFTTRSKQVAVTAARTAILKLPQMHPEEATDLLKKCLIDVNELDDSESMAQLLDALTYLPLAIAQAAAYMNVYETPIVEYIEVFKDADAENIIELLEEAYDDEVHYDSSQGAVATTWIVSFDRIRRTAPAAADLLSFVACIEPRGIPRSILPKSKTEQQMTQAIGTLTGHGFLSRREGEATFDMHSLVHLATRIWNKNEGRETEVRQTTLTRVTEVFPTDNWRNRDLWQQYLPHALRLLGTAGCMENEGGHDLGLLVGQCLLVDGRTTEAVSTLEHVVETRKRILEEDHPDRLTSEHELAGAYLADGQTKKAVKMLEHVVETRKRILEEDHPDRLTSENELAGAYLEDGQTKKAVEMLEHVVEIRERILEEDHPDRLTSENELAGAYLADGQTKKAVKMLEHVVEIQSRILAEDHPDRLASEHELAGAYLADGQTKKAVEMLEHVVETRERILAEDHPDRLTSENELAGAYLADGQTKKAVEMLEHVVEIRERILAEDHPDRLTSEHELARAYLADGQTKKAVEIIEYVVVFQAEIWAEDDYRRQLSTDLLQSCYERLEGVSLTVESETSDLGEEM</sequence>
<dbReference type="Pfam" id="PF13424">
    <property type="entry name" value="TPR_12"/>
    <property type="match status" value="3"/>
</dbReference>
<dbReference type="Proteomes" id="UP000285084">
    <property type="component" value="Unassembled WGS sequence"/>
</dbReference>
<feature type="non-terminal residue" evidence="3">
    <location>
        <position position="1"/>
    </location>
</feature>
<dbReference type="SUPFAM" id="SSF53167">
    <property type="entry name" value="Purine and uridine phosphorylases"/>
    <property type="match status" value="1"/>
</dbReference>
<dbReference type="Gene3D" id="3.40.50.300">
    <property type="entry name" value="P-loop containing nucleotide triphosphate hydrolases"/>
    <property type="match status" value="1"/>
</dbReference>
<dbReference type="VEuPathDB" id="FungiDB:HZS61_013223"/>
<dbReference type="InterPro" id="IPR027417">
    <property type="entry name" value="P-loop_NTPase"/>
</dbReference>
<dbReference type="SUPFAM" id="SSF48452">
    <property type="entry name" value="TPR-like"/>
    <property type="match status" value="2"/>
</dbReference>
<feature type="domain" description="NB-ARC" evidence="1">
    <location>
        <begin position="266"/>
        <end position="433"/>
    </location>
</feature>
<dbReference type="VEuPathDB" id="FungiDB:FOC1_g10002146"/>
<dbReference type="InterPro" id="IPR035994">
    <property type="entry name" value="Nucleoside_phosphorylase_sf"/>
</dbReference>
<evidence type="ECO:0000313" key="3">
    <source>
        <dbReference type="EMBL" id="RKK53826.1"/>
    </source>
</evidence>
<dbReference type="InterPro" id="IPR000845">
    <property type="entry name" value="Nucleoside_phosphorylase_d"/>
</dbReference>
<protein>
    <submittedName>
        <fullName evidence="3">Uncharacterized protein</fullName>
    </submittedName>
</protein>
<accession>A0A420M798</accession>